<dbReference type="Pfam" id="PF13817">
    <property type="entry name" value="DDE_Tnp_IS66_C"/>
    <property type="match status" value="1"/>
</dbReference>
<keyword evidence="5" id="KW-1185">Reference proteome</keyword>
<evidence type="ECO:0000313" key="5">
    <source>
        <dbReference type="Proteomes" id="UP001576762"/>
    </source>
</evidence>
<comment type="caution">
    <text evidence="4">The sequence shown here is derived from an EMBL/GenBank/DDBJ whole genome shotgun (WGS) entry which is preliminary data.</text>
</comment>
<feature type="domain" description="Transposase IS66 C-terminal" evidence="3">
    <location>
        <begin position="499"/>
        <end position="535"/>
    </location>
</feature>
<dbReference type="NCBIfam" id="NF033517">
    <property type="entry name" value="transpos_IS66"/>
    <property type="match status" value="1"/>
</dbReference>
<evidence type="ECO:0000259" key="2">
    <source>
        <dbReference type="Pfam" id="PF03050"/>
    </source>
</evidence>
<dbReference type="GeneID" id="94724468"/>
<dbReference type="EMBL" id="JBHFLD010000028">
    <property type="protein sequence ID" value="MFB2717133.1"/>
    <property type="molecule type" value="Genomic_DNA"/>
</dbReference>
<evidence type="ECO:0000259" key="3">
    <source>
        <dbReference type="Pfam" id="PF13817"/>
    </source>
</evidence>
<dbReference type="InterPro" id="IPR004291">
    <property type="entry name" value="Transposase_IS66_central"/>
</dbReference>
<feature type="compositionally biased region" description="Basic and acidic residues" evidence="1">
    <location>
        <begin position="551"/>
        <end position="561"/>
    </location>
</feature>
<gene>
    <name evidence="4" type="ORF">ACE05E_16765</name>
</gene>
<feature type="region of interest" description="Disordered" evidence="1">
    <location>
        <begin position="549"/>
        <end position="570"/>
    </location>
</feature>
<dbReference type="Proteomes" id="UP001576762">
    <property type="component" value="Unassembled WGS sequence"/>
</dbReference>
<reference evidence="4 5" key="1">
    <citation type="submission" date="2024-09" db="EMBL/GenBank/DDBJ databases">
        <title>Draft genome sequences of 6 high pH adapted Marinobacter shengliensis sp. isolated from Mariana forearc serpentinite mud volcanoes.</title>
        <authorList>
            <person name="Elkassas S."/>
            <person name="Serres M."/>
            <person name="Michael N."/>
            <person name="Amina P."/>
            <person name="Teodora Z."/>
            <person name="Julie H."/>
        </authorList>
    </citation>
    <scope>NUCLEOTIDE SEQUENCE [LARGE SCALE GENOMIC DNA]</scope>
    <source>
        <strain evidence="4 5">EB4</strain>
    </source>
</reference>
<evidence type="ECO:0000313" key="4">
    <source>
        <dbReference type="EMBL" id="MFB2717133.1"/>
    </source>
</evidence>
<accession>A0ABV4WAL0</accession>
<dbReference type="PANTHER" id="PTHR33678:SF1">
    <property type="entry name" value="BLL1576 PROTEIN"/>
    <property type="match status" value="1"/>
</dbReference>
<protein>
    <submittedName>
        <fullName evidence="4">IS66 family transposase</fullName>
    </submittedName>
</protein>
<organism evidence="4 5">
    <name type="scientific">Marinobacter shengliensis</name>
    <dbReference type="NCBI Taxonomy" id="1389223"/>
    <lineage>
        <taxon>Bacteria</taxon>
        <taxon>Pseudomonadati</taxon>
        <taxon>Pseudomonadota</taxon>
        <taxon>Gammaproteobacteria</taxon>
        <taxon>Pseudomonadales</taxon>
        <taxon>Marinobacteraceae</taxon>
        <taxon>Marinobacter</taxon>
    </lineage>
</organism>
<dbReference type="InterPro" id="IPR052344">
    <property type="entry name" value="Transposase-related"/>
</dbReference>
<name>A0ABV4WAL0_9GAMM</name>
<dbReference type="Pfam" id="PF03050">
    <property type="entry name" value="DDE_Tnp_IS66"/>
    <property type="match status" value="1"/>
</dbReference>
<dbReference type="InterPro" id="IPR039552">
    <property type="entry name" value="IS66_C"/>
</dbReference>
<dbReference type="RefSeq" id="WP_374815464.1">
    <property type="nucleotide sequence ID" value="NZ_AP028062.1"/>
</dbReference>
<sequence>MASKCRNTASSSVFEGYRRPTSGIISVMNSMASAPHSNTSSYSALAEENALLREQLQVMQHQLDWFKKQLFGPKSEKQVFDLPGQDSLFTSDDAPVPEKPPVDEKRTVRAYQRGTGKKQRDDDCLNDTGLRFTADVPMEVIEHRPPELTGPEADQYEVIGSKTTYRLAQRASSYVVLKVERPVFRRKGTEKLVTTPAPFNVLDNSLADVSLLAGLLVDKFQFHLPLYRQHQRIQQAGITVSRSTLTNLVKRAIDLLRPIVDAQADNVLRSRVLAMDETPIKAGHQGRAGPQKGKMKSGWFWPLYGDADEVVFTYSNSRGRAHIEQVLSESFSGTLISDGYAAYARYAAAQENVTHAQCWVHSRRYFIEAQKDHPEKVTEALQRIAALYQNEEIIKAQGLTGEKKRQYRLDHSKPMVSDFFQWCRDQLAQSGLLPSDPLTKALNYVLSRETSLTVFLENPDVQPDTNHLERALRPIPMGKKNWMFCWTELGAEHLGIIQSLISTCKLHDINPYTYLVDVLQRISQHPASDVSDLTPRLWKTRFADNPLRALIDPRHPDRQSKQPEATVRAH</sequence>
<feature type="domain" description="Transposase IS66 central" evidence="2">
    <location>
        <begin position="205"/>
        <end position="492"/>
    </location>
</feature>
<proteinExistence type="predicted"/>
<dbReference type="PANTHER" id="PTHR33678">
    <property type="entry name" value="BLL1576 PROTEIN"/>
    <property type="match status" value="1"/>
</dbReference>
<evidence type="ECO:0000256" key="1">
    <source>
        <dbReference type="SAM" id="MobiDB-lite"/>
    </source>
</evidence>